<proteinExistence type="predicted"/>
<feature type="signal peptide" evidence="1">
    <location>
        <begin position="1"/>
        <end position="22"/>
    </location>
</feature>
<feature type="domain" description="Galaxin-like repeats" evidence="2">
    <location>
        <begin position="149"/>
        <end position="259"/>
    </location>
</feature>
<evidence type="ECO:0000256" key="1">
    <source>
        <dbReference type="SAM" id="SignalP"/>
    </source>
</evidence>
<dbReference type="AlphaFoldDB" id="A0A914BD50"/>
<protein>
    <recommendedName>
        <fullName evidence="2">Galaxin-like repeats domain-containing protein</fullName>
    </recommendedName>
</protein>
<keyword evidence="1" id="KW-0732">Signal</keyword>
<dbReference type="OMA" id="VWNVCRE"/>
<feature type="domain" description="Galaxin-like repeats" evidence="2">
    <location>
        <begin position="642"/>
        <end position="759"/>
    </location>
</feature>
<organism evidence="3 4">
    <name type="scientific">Patiria miniata</name>
    <name type="common">Bat star</name>
    <name type="synonym">Asterina miniata</name>
    <dbReference type="NCBI Taxonomy" id="46514"/>
    <lineage>
        <taxon>Eukaryota</taxon>
        <taxon>Metazoa</taxon>
        <taxon>Echinodermata</taxon>
        <taxon>Eleutherozoa</taxon>
        <taxon>Asterozoa</taxon>
        <taxon>Asteroidea</taxon>
        <taxon>Valvatacea</taxon>
        <taxon>Valvatida</taxon>
        <taxon>Asterinidae</taxon>
        <taxon>Patiria</taxon>
    </lineage>
</organism>
<feature type="domain" description="Galaxin-like repeats" evidence="2">
    <location>
        <begin position="441"/>
        <end position="575"/>
    </location>
</feature>
<dbReference type="OrthoDB" id="419529at2759"/>
<dbReference type="InterPro" id="IPR055284">
    <property type="entry name" value="Galaxin-like"/>
</dbReference>
<name>A0A914BD50_PATMI</name>
<accession>A0A914BD50</accession>
<keyword evidence="4" id="KW-1185">Reference proteome</keyword>
<feature type="chain" id="PRO_5038070294" description="Galaxin-like repeats domain-containing protein" evidence="1">
    <location>
        <begin position="23"/>
        <end position="849"/>
    </location>
</feature>
<dbReference type="PANTHER" id="PTHR34490">
    <property type="entry name" value="PROTEIN CBG12054-RELATED"/>
    <property type="match status" value="1"/>
</dbReference>
<dbReference type="Proteomes" id="UP000887568">
    <property type="component" value="Unplaced"/>
</dbReference>
<dbReference type="Pfam" id="PF24748">
    <property type="entry name" value="Galaxin_repeat"/>
    <property type="match status" value="3"/>
</dbReference>
<dbReference type="GeneID" id="119742004"/>
<evidence type="ECO:0000259" key="2">
    <source>
        <dbReference type="Pfam" id="PF24748"/>
    </source>
</evidence>
<reference evidence="3" key="1">
    <citation type="submission" date="2022-11" db="UniProtKB">
        <authorList>
            <consortium name="EnsemblMetazoa"/>
        </authorList>
    </citation>
    <scope>IDENTIFICATION</scope>
</reference>
<evidence type="ECO:0000313" key="4">
    <source>
        <dbReference type="Proteomes" id="UP000887568"/>
    </source>
</evidence>
<dbReference type="RefSeq" id="XP_038073926.1">
    <property type="nucleotide sequence ID" value="XM_038217998.1"/>
</dbReference>
<evidence type="ECO:0000313" key="3">
    <source>
        <dbReference type="EnsemblMetazoa" id="XP_038073926.1"/>
    </source>
</evidence>
<dbReference type="EnsemblMetazoa" id="XM_038217998.1">
    <property type="protein sequence ID" value="XP_038073926.1"/>
    <property type="gene ID" value="LOC119742004"/>
</dbReference>
<sequence length="849" mass="90847">MTLFLAGFTFVLVITTLDKAQGEPLIAPLCVNPVTSDMVAYDPTREMCCDGTLHDVRTTTGQNCCGKQILDNLSHMCCGQEAIPIYDKKRCCGGTIVYDSETQMCCGNNVYAKSDDYNMCCGNYPMNTLQDTCCHVIGSSGLTSLPSKGRGQCCGLDLTYDPETQMCCQGQTEDAIVSEVVPKNDEVACCGGRAYSTSHQLCCAGIVLNATSGRTECCGNTAYNPDNEHCCAETVFPIGHGKCCGDRAYHPSGASCCQGVLHDGIPEVTGVQACCGPLSYLESESICCAGEIHDKAPGLECCGKDAFNSNTQLCCAGNILPKSSQNDACCGRASYDLSTETCCTGGDGESDGQTFPLAGGRCCHTEHGNVVAYDPSKATCCTAGNRNGILYTEVAANASVCCGRYLLDESTHLCDPNAGHPIRKATPADNHVCSNTNWRRSRTYNSITQVCSRGRIRSKNRVVNLNGCGPFTRDPDTQICCMGRIHPNEDRHGNPRFCCRHSIRSYVPQHQTCCSGRVDNIPAQTSKCCRNKAYNTATHTCDRNGIVRQTSEMALFPLLCGSKPYHPSEHECCGGVLIGPGQTCCRGAVYETSDSLLGEGRCCGGVKGYNPGRDLCCGDIIHENVNQGTLCCGSETWHPQDSDHICCDGRLQSTSGGVRRSCSGGTAYNIMTETVCDGVVHPQSNGICCGKFVYDDSREICCRENVYPKETPHTLCCGALTYDPTDSQQRCCDGSLHRDTSGSRCCGNQLFHPSNQLCCFHTASHSASYILSANGNRNCGSLLDARGTMHVNCSGTMHVATENGECCRDAYISDAQTQMCCEGNIVPKLYGANSICCGGAVVDSAVTRC</sequence>
<dbReference type="InterPro" id="IPR056601">
    <property type="entry name" value="Galaxin_dom"/>
</dbReference>